<comment type="caution">
    <text evidence="5">The sequence shown here is derived from an EMBL/GenBank/DDBJ whole genome shotgun (WGS) entry which is preliminary data.</text>
</comment>
<feature type="non-terminal residue" evidence="5">
    <location>
        <position position="1"/>
    </location>
</feature>
<accession>X1BWG4</accession>
<dbReference type="InterPro" id="IPR036291">
    <property type="entry name" value="NAD(P)-bd_dom_sf"/>
</dbReference>
<dbReference type="InterPro" id="IPR006140">
    <property type="entry name" value="D-isomer_DH_NAD-bd"/>
</dbReference>
<dbReference type="SUPFAM" id="SSF51735">
    <property type="entry name" value="NAD(P)-binding Rossmann-fold domains"/>
    <property type="match status" value="1"/>
</dbReference>
<protein>
    <recommendedName>
        <fullName evidence="4">D-isomer specific 2-hydroxyacid dehydrogenase NAD-binding domain-containing protein</fullName>
    </recommendedName>
</protein>
<evidence type="ECO:0000256" key="3">
    <source>
        <dbReference type="ARBA" id="ARBA00023027"/>
    </source>
</evidence>
<dbReference type="EMBL" id="BART01026645">
    <property type="protein sequence ID" value="GAG99395.1"/>
    <property type="molecule type" value="Genomic_DNA"/>
</dbReference>
<reference evidence="5" key="1">
    <citation type="journal article" date="2014" name="Front. Microbiol.">
        <title>High frequency of phylogenetically diverse reductive dehalogenase-homologous genes in deep subseafloor sedimentary metagenomes.</title>
        <authorList>
            <person name="Kawai M."/>
            <person name="Futagami T."/>
            <person name="Toyoda A."/>
            <person name="Takaki Y."/>
            <person name="Nishi S."/>
            <person name="Hori S."/>
            <person name="Arai W."/>
            <person name="Tsubouchi T."/>
            <person name="Morono Y."/>
            <person name="Uchiyama I."/>
            <person name="Ito T."/>
            <person name="Fujiyama A."/>
            <person name="Inagaki F."/>
            <person name="Takami H."/>
        </authorList>
    </citation>
    <scope>NUCLEOTIDE SEQUENCE</scope>
    <source>
        <strain evidence="5">Expedition CK06-06</strain>
    </source>
</reference>
<comment type="similarity">
    <text evidence="1">Belongs to the D-isomer specific 2-hydroxyacid dehydrogenase family.</text>
</comment>
<proteinExistence type="inferred from homology"/>
<gene>
    <name evidence="5" type="ORF">S01H4_47460</name>
</gene>
<dbReference type="Gene3D" id="3.40.50.720">
    <property type="entry name" value="NAD(P)-binding Rossmann-like Domain"/>
    <property type="match status" value="2"/>
</dbReference>
<evidence type="ECO:0000256" key="1">
    <source>
        <dbReference type="ARBA" id="ARBA00005854"/>
    </source>
</evidence>
<keyword evidence="2" id="KW-0560">Oxidoreductase</keyword>
<dbReference type="PANTHER" id="PTHR43761">
    <property type="entry name" value="D-ISOMER SPECIFIC 2-HYDROXYACID DEHYDROGENASE FAMILY PROTEIN (AFU_ORTHOLOGUE AFUA_1G13630)"/>
    <property type="match status" value="1"/>
</dbReference>
<dbReference type="AlphaFoldDB" id="X1BWG4"/>
<name>X1BWG4_9ZZZZ</name>
<dbReference type="GO" id="GO:0016491">
    <property type="term" value="F:oxidoreductase activity"/>
    <property type="evidence" value="ECO:0007669"/>
    <property type="project" value="UniProtKB-KW"/>
</dbReference>
<keyword evidence="3" id="KW-0520">NAD</keyword>
<sequence>FFNAERLATMQPHAMIVNSARGQLIVEEDLAHALHSGVISGAALDVFATEPLPEDSPLRDAPGLVLTPHAAWYSDEAINRLQGLVAEDISRALMGDPPRKPVRM</sequence>
<dbReference type="InterPro" id="IPR050418">
    <property type="entry name" value="D-iso_2-hydroxyacid_DH_PdxB"/>
</dbReference>
<dbReference type="PANTHER" id="PTHR43761:SF1">
    <property type="entry name" value="D-ISOMER SPECIFIC 2-HYDROXYACID DEHYDROGENASE CATALYTIC DOMAIN-CONTAINING PROTEIN-RELATED"/>
    <property type="match status" value="1"/>
</dbReference>
<dbReference type="Pfam" id="PF02826">
    <property type="entry name" value="2-Hacid_dh_C"/>
    <property type="match status" value="1"/>
</dbReference>
<evidence type="ECO:0000259" key="4">
    <source>
        <dbReference type="Pfam" id="PF02826"/>
    </source>
</evidence>
<evidence type="ECO:0000256" key="2">
    <source>
        <dbReference type="ARBA" id="ARBA00023002"/>
    </source>
</evidence>
<organism evidence="5">
    <name type="scientific">marine sediment metagenome</name>
    <dbReference type="NCBI Taxonomy" id="412755"/>
    <lineage>
        <taxon>unclassified sequences</taxon>
        <taxon>metagenomes</taxon>
        <taxon>ecological metagenomes</taxon>
    </lineage>
</organism>
<feature type="domain" description="D-isomer specific 2-hydroxyacid dehydrogenase NAD-binding" evidence="4">
    <location>
        <begin position="2"/>
        <end position="71"/>
    </location>
</feature>
<evidence type="ECO:0000313" key="5">
    <source>
        <dbReference type="EMBL" id="GAG99395.1"/>
    </source>
</evidence>
<dbReference type="GO" id="GO:0051287">
    <property type="term" value="F:NAD binding"/>
    <property type="evidence" value="ECO:0007669"/>
    <property type="project" value="InterPro"/>
</dbReference>